<dbReference type="CDD" id="cd00077">
    <property type="entry name" value="HDc"/>
    <property type="match status" value="1"/>
</dbReference>
<dbReference type="EMBL" id="SMLW01000666">
    <property type="protein sequence ID" value="MTI28527.1"/>
    <property type="molecule type" value="Genomic_DNA"/>
</dbReference>
<keyword evidence="6" id="KW-0051">Antiviral defense</keyword>
<comment type="subcellular location">
    <subcellularLocation>
        <location evidence="1">Cell membrane</location>
    </subcellularLocation>
</comment>
<dbReference type="InterPro" id="IPR009218">
    <property type="entry name" value="HD_phosphohydro"/>
</dbReference>
<evidence type="ECO:0000256" key="5">
    <source>
        <dbReference type="ARBA" id="ARBA00022989"/>
    </source>
</evidence>
<evidence type="ECO:0000256" key="2">
    <source>
        <dbReference type="ARBA" id="ARBA00022475"/>
    </source>
</evidence>
<evidence type="ECO:0000256" key="6">
    <source>
        <dbReference type="ARBA" id="ARBA00023118"/>
    </source>
</evidence>
<dbReference type="InterPro" id="IPR043760">
    <property type="entry name" value="PycTM_dom"/>
</dbReference>
<evidence type="ECO:0000259" key="9">
    <source>
        <dbReference type="SMART" id="SM00471"/>
    </source>
</evidence>
<dbReference type="InterPro" id="IPR003607">
    <property type="entry name" value="HD/PDEase_dom"/>
</dbReference>
<evidence type="ECO:0000313" key="11">
    <source>
        <dbReference type="Proteomes" id="UP000798808"/>
    </source>
</evidence>
<feature type="transmembrane region" description="Helical" evidence="8">
    <location>
        <begin position="281"/>
        <end position="302"/>
    </location>
</feature>
<dbReference type="SUPFAM" id="SSF109604">
    <property type="entry name" value="HD-domain/PDEase-like"/>
    <property type="match status" value="1"/>
</dbReference>
<proteinExistence type="predicted"/>
<dbReference type="Gene3D" id="1.10.3210.10">
    <property type="entry name" value="Hypothetical protein af1432"/>
    <property type="match status" value="1"/>
</dbReference>
<dbReference type="SMART" id="SM00471">
    <property type="entry name" value="HDc"/>
    <property type="match status" value="1"/>
</dbReference>
<dbReference type="Pfam" id="PF01966">
    <property type="entry name" value="HD"/>
    <property type="match status" value="1"/>
</dbReference>
<gene>
    <name evidence="10" type="ORF">E1163_26455</name>
</gene>
<comment type="caution">
    <text evidence="10">The sequence shown here is derived from an EMBL/GenBank/DDBJ whole genome shotgun (WGS) entry which is preliminary data.</text>
</comment>
<keyword evidence="5 8" id="KW-1133">Transmembrane helix</keyword>
<dbReference type="PANTHER" id="PTHR21174:SF0">
    <property type="entry name" value="HD PHOSPHOHYDROLASE FAMILY PROTEIN-RELATED"/>
    <property type="match status" value="1"/>
</dbReference>
<evidence type="ECO:0000256" key="3">
    <source>
        <dbReference type="ARBA" id="ARBA00022692"/>
    </source>
</evidence>
<evidence type="ECO:0000256" key="1">
    <source>
        <dbReference type="ARBA" id="ARBA00004236"/>
    </source>
</evidence>
<feature type="transmembrane region" description="Helical" evidence="8">
    <location>
        <begin position="380"/>
        <end position="399"/>
    </location>
</feature>
<dbReference type="Proteomes" id="UP000798808">
    <property type="component" value="Unassembled WGS sequence"/>
</dbReference>
<keyword evidence="11" id="KW-1185">Reference proteome</keyword>
<accession>A0ABW9RXY1</accession>
<evidence type="ECO:0000256" key="4">
    <source>
        <dbReference type="ARBA" id="ARBA00022741"/>
    </source>
</evidence>
<evidence type="ECO:0000256" key="8">
    <source>
        <dbReference type="SAM" id="Phobius"/>
    </source>
</evidence>
<protein>
    <submittedName>
        <fullName evidence="10">HD domain-containing protein</fullName>
    </submittedName>
</protein>
<evidence type="ECO:0000313" key="10">
    <source>
        <dbReference type="EMBL" id="MTI28527.1"/>
    </source>
</evidence>
<keyword evidence="7 8" id="KW-0472">Membrane</keyword>
<dbReference type="RefSeq" id="WP_155176142.1">
    <property type="nucleotide sequence ID" value="NZ_BAAAFL010000012.1"/>
</dbReference>
<dbReference type="InterPro" id="IPR006674">
    <property type="entry name" value="HD_domain"/>
</dbReference>
<dbReference type="PANTHER" id="PTHR21174">
    <property type="match status" value="1"/>
</dbReference>
<name>A0ABW9RXY1_9BACT</name>
<feature type="domain" description="HD/PDEase" evidence="9">
    <location>
        <begin position="26"/>
        <end position="140"/>
    </location>
</feature>
<sequence>MFIETELVKRSKKYAEEVLGNLPKEYSYHSLTHTQEVVAAAEEIGNEIGLSPEQMELVIVAAWFHDVGYKCGFKNHEEESARLMREKLAEFEVTPEKIAEVEKIIKSTQMPQSPEDELSKVMCDADLYHLSSDIYFVRSEELRQELINVCDEKISPKDWVKKNLKFLSTHSYFTAYGQNTLEPRKQSNIKKLQKKKDKKIDAEYTQKLEDQIEKLKLKIEKNKIMKPDRGIETMFRITSKNHLTLSAMADNKANIMISINSIILSVLVSVLFRKFEDYPNLIIPGMLLVVVCLVTIVFAVLATRPNVSTGTFTKEDIINKKTNLLFFGNFHGMELENYMWGMKEMMKDADFLYGSMIKDIFFLGIVLGKKYRMLRKSYNVFMFGFIAAILSFVIAMVFFPAH</sequence>
<feature type="transmembrane region" description="Helical" evidence="8">
    <location>
        <begin position="253"/>
        <end position="272"/>
    </location>
</feature>
<keyword evidence="2" id="KW-1003">Cell membrane</keyword>
<keyword evidence="3 8" id="KW-0812">Transmembrane</keyword>
<organism evidence="10 11">
    <name type="scientific">Fulvivirga kasyanovii</name>
    <dbReference type="NCBI Taxonomy" id="396812"/>
    <lineage>
        <taxon>Bacteria</taxon>
        <taxon>Pseudomonadati</taxon>
        <taxon>Bacteroidota</taxon>
        <taxon>Cytophagia</taxon>
        <taxon>Cytophagales</taxon>
        <taxon>Fulvivirgaceae</taxon>
        <taxon>Fulvivirga</taxon>
    </lineage>
</organism>
<dbReference type="Pfam" id="PF18967">
    <property type="entry name" value="PycTM"/>
    <property type="match status" value="1"/>
</dbReference>
<keyword evidence="4" id="KW-0547">Nucleotide-binding</keyword>
<reference evidence="10 11" key="1">
    <citation type="submission" date="2019-02" db="EMBL/GenBank/DDBJ databases">
        <authorList>
            <person name="Goldberg S.R."/>
            <person name="Haltli B.A."/>
            <person name="Correa H."/>
            <person name="Russell K.G."/>
        </authorList>
    </citation>
    <scope>NUCLEOTIDE SEQUENCE [LARGE SCALE GENOMIC DNA]</scope>
    <source>
        <strain evidence="10 11">JCM 16186</strain>
    </source>
</reference>
<evidence type="ECO:0000256" key="7">
    <source>
        <dbReference type="ARBA" id="ARBA00023136"/>
    </source>
</evidence>
<feature type="transmembrane region" description="Helical" evidence="8">
    <location>
        <begin position="351"/>
        <end position="368"/>
    </location>
</feature>